<dbReference type="Proteomes" id="UP001551482">
    <property type="component" value="Unassembled WGS sequence"/>
</dbReference>
<name>A0ABV3DLY3_9ACTN</name>
<dbReference type="RefSeq" id="WP_358357678.1">
    <property type="nucleotide sequence ID" value="NZ_JBEZFP010000071.1"/>
</dbReference>
<keyword evidence="2" id="KW-1185">Reference proteome</keyword>
<proteinExistence type="predicted"/>
<gene>
    <name evidence="1" type="ORF">AB0C36_25050</name>
</gene>
<reference evidence="1 2" key="1">
    <citation type="submission" date="2024-06" db="EMBL/GenBank/DDBJ databases">
        <title>The Natural Products Discovery Center: Release of the First 8490 Sequenced Strains for Exploring Actinobacteria Biosynthetic Diversity.</title>
        <authorList>
            <person name="Kalkreuter E."/>
            <person name="Kautsar S.A."/>
            <person name="Yang D."/>
            <person name="Bader C.D."/>
            <person name="Teijaro C.N."/>
            <person name="Fluegel L."/>
            <person name="Davis C.M."/>
            <person name="Simpson J.R."/>
            <person name="Lauterbach L."/>
            <person name="Steele A.D."/>
            <person name="Gui C."/>
            <person name="Meng S."/>
            <person name="Li G."/>
            <person name="Viehrig K."/>
            <person name="Ye F."/>
            <person name="Su P."/>
            <person name="Kiefer A.F."/>
            <person name="Nichols A."/>
            <person name="Cepeda A.J."/>
            <person name="Yan W."/>
            <person name="Fan B."/>
            <person name="Jiang Y."/>
            <person name="Adhikari A."/>
            <person name="Zheng C.-J."/>
            <person name="Schuster L."/>
            <person name="Cowan T.M."/>
            <person name="Smanski M.J."/>
            <person name="Chevrette M.G."/>
            <person name="De Carvalho L.P.S."/>
            <person name="Shen B."/>
        </authorList>
    </citation>
    <scope>NUCLEOTIDE SEQUENCE [LARGE SCALE GENOMIC DNA]</scope>
    <source>
        <strain evidence="1 2">NPDC048946</strain>
    </source>
</reference>
<organism evidence="1 2">
    <name type="scientific">Streptodolium elevatio</name>
    <dbReference type="NCBI Taxonomy" id="3157996"/>
    <lineage>
        <taxon>Bacteria</taxon>
        <taxon>Bacillati</taxon>
        <taxon>Actinomycetota</taxon>
        <taxon>Actinomycetes</taxon>
        <taxon>Kitasatosporales</taxon>
        <taxon>Streptomycetaceae</taxon>
        <taxon>Streptodolium</taxon>
    </lineage>
</organism>
<protein>
    <recommendedName>
        <fullName evidence="3">CHAT domain-containing protein</fullName>
    </recommendedName>
</protein>
<accession>A0ABV3DLY3</accession>
<comment type="caution">
    <text evidence="1">The sequence shown here is derived from an EMBL/GenBank/DDBJ whole genome shotgun (WGS) entry which is preliminary data.</text>
</comment>
<evidence type="ECO:0000313" key="2">
    <source>
        <dbReference type="Proteomes" id="UP001551482"/>
    </source>
</evidence>
<evidence type="ECO:0008006" key="3">
    <source>
        <dbReference type="Google" id="ProtNLM"/>
    </source>
</evidence>
<sequence>MTSAEEAAWLAGQRPSRVREVQAGRLGWTEVDLLAVGDGDATAIRGVLEGFGVRVNYFPVGQARHIVAALGGERSAAPYVVIACHGDEGAILMDELAEELAAFQPFDGNIGPAEVRAHLRFPGSVVIATGCDTGDEALAEAFLDVGAAAYVAPVHGPFGYASVFAPLFLFYELTELRTLEEAVERLRAHDAELAMWRLFKR</sequence>
<dbReference type="EMBL" id="JBEZFP010000071">
    <property type="protein sequence ID" value="MEU8136766.1"/>
    <property type="molecule type" value="Genomic_DNA"/>
</dbReference>
<evidence type="ECO:0000313" key="1">
    <source>
        <dbReference type="EMBL" id="MEU8136766.1"/>
    </source>
</evidence>